<protein>
    <recommendedName>
        <fullName evidence="4">Beta-ketoacyl synthase-like protein</fullName>
    </recommendedName>
</protein>
<organism evidence="2 3">
    <name type="scientific">Luteibacter jiangsuensis</name>
    <dbReference type="NCBI Taxonomy" id="637577"/>
    <lineage>
        <taxon>Bacteria</taxon>
        <taxon>Pseudomonadati</taxon>
        <taxon>Pseudomonadota</taxon>
        <taxon>Gammaproteobacteria</taxon>
        <taxon>Lysobacterales</taxon>
        <taxon>Rhodanobacteraceae</taxon>
        <taxon>Luteibacter</taxon>
    </lineage>
</organism>
<feature type="region of interest" description="Disordered" evidence="1">
    <location>
        <begin position="37"/>
        <end position="89"/>
    </location>
</feature>
<reference evidence="2 3" key="1">
    <citation type="submission" date="2023-07" db="EMBL/GenBank/DDBJ databases">
        <title>Sorghum-associated microbial communities from plants grown in Nebraska, USA.</title>
        <authorList>
            <person name="Schachtman D."/>
        </authorList>
    </citation>
    <scope>NUCLEOTIDE SEQUENCE [LARGE SCALE GENOMIC DNA]</scope>
    <source>
        <strain evidence="2 3">CC60</strain>
    </source>
</reference>
<evidence type="ECO:0008006" key="4">
    <source>
        <dbReference type="Google" id="ProtNLM"/>
    </source>
</evidence>
<dbReference type="Proteomes" id="UP001237737">
    <property type="component" value="Unassembled WGS sequence"/>
</dbReference>
<evidence type="ECO:0000313" key="2">
    <source>
        <dbReference type="EMBL" id="MDQ0008634.1"/>
    </source>
</evidence>
<feature type="region of interest" description="Disordered" evidence="1">
    <location>
        <begin position="117"/>
        <end position="137"/>
    </location>
</feature>
<gene>
    <name evidence="2" type="ORF">J2T07_000793</name>
</gene>
<comment type="caution">
    <text evidence="2">The sequence shown here is derived from an EMBL/GenBank/DDBJ whole genome shotgun (WGS) entry which is preliminary data.</text>
</comment>
<keyword evidence="3" id="KW-1185">Reference proteome</keyword>
<proteinExistence type="predicted"/>
<dbReference type="RefSeq" id="WP_306847440.1">
    <property type="nucleotide sequence ID" value="NZ_JAUSSK010000001.1"/>
</dbReference>
<evidence type="ECO:0000256" key="1">
    <source>
        <dbReference type="SAM" id="MobiDB-lite"/>
    </source>
</evidence>
<name>A0ABT9SVT3_9GAMM</name>
<feature type="compositionally biased region" description="Polar residues" evidence="1">
    <location>
        <begin position="43"/>
        <end position="54"/>
    </location>
</feature>
<sequence length="161" mass="16734">MHHVTGYFPNQFSAAAIVDKMLGRGMPRDRIVVATDESIGDSPASSNAPSNVLSDVSHLGRNRQRDSGGRGLASDRSVTPDAPETLGKSMVTVTTGGEWSETVLRGLMETAGAEDVVSGSDDVPQENEGVWPAPSEGDAIDVERAIAASRRGASDAGSSKP</sequence>
<dbReference type="EMBL" id="JAUSSK010000001">
    <property type="protein sequence ID" value="MDQ0008634.1"/>
    <property type="molecule type" value="Genomic_DNA"/>
</dbReference>
<evidence type="ECO:0000313" key="3">
    <source>
        <dbReference type="Proteomes" id="UP001237737"/>
    </source>
</evidence>
<accession>A0ABT9SVT3</accession>